<organism evidence="2 4">
    <name type="scientific">Dietzia timorensis</name>
    <dbReference type="NCBI Taxonomy" id="499555"/>
    <lineage>
        <taxon>Bacteria</taxon>
        <taxon>Bacillati</taxon>
        <taxon>Actinomycetota</taxon>
        <taxon>Actinomycetes</taxon>
        <taxon>Mycobacteriales</taxon>
        <taxon>Dietziaceae</taxon>
        <taxon>Dietzia</taxon>
    </lineage>
</organism>
<proteinExistence type="predicted"/>
<evidence type="ECO:0000256" key="1">
    <source>
        <dbReference type="SAM" id="MobiDB-lite"/>
    </source>
</evidence>
<feature type="compositionally biased region" description="Basic and acidic residues" evidence="1">
    <location>
        <begin position="1"/>
        <end position="10"/>
    </location>
</feature>
<reference evidence="3" key="3">
    <citation type="submission" date="2021-09" db="EMBL/GenBank/DDBJ databases">
        <authorList>
            <person name="Gilroy R."/>
        </authorList>
    </citation>
    <scope>NUCLEOTIDE SEQUENCE</scope>
    <source>
        <strain evidence="3">ChiGjej1B1-18357</strain>
    </source>
</reference>
<evidence type="ECO:0000313" key="2">
    <source>
        <dbReference type="EMBL" id="ANI93576.1"/>
    </source>
</evidence>
<dbReference type="KEGG" id="dtm:BJL86_2816"/>
<feature type="region of interest" description="Disordered" evidence="1">
    <location>
        <begin position="1"/>
        <end position="47"/>
    </location>
</feature>
<protein>
    <submittedName>
        <fullName evidence="2">Uncharacterized protein</fullName>
    </submittedName>
</protein>
<gene>
    <name evidence="2" type="ORF">BJL86_2816</name>
    <name evidence="3" type="ORF">K8V11_02600</name>
</gene>
<reference evidence="3" key="2">
    <citation type="journal article" date="2021" name="PeerJ">
        <title>Extensive microbial diversity within the chicken gut microbiome revealed by metagenomics and culture.</title>
        <authorList>
            <person name="Gilroy R."/>
            <person name="Ravi A."/>
            <person name="Getino M."/>
            <person name="Pursley I."/>
            <person name="Horton D.L."/>
            <person name="Alikhan N.F."/>
            <person name="Baker D."/>
            <person name="Gharbi K."/>
            <person name="Hall N."/>
            <person name="Watson M."/>
            <person name="Adriaenssens E.M."/>
            <person name="Foster-Nyarko E."/>
            <person name="Jarju S."/>
            <person name="Secka A."/>
            <person name="Antonio M."/>
            <person name="Oren A."/>
            <person name="Chaudhuri R.R."/>
            <person name="La Ragione R."/>
            <person name="Hildebrand F."/>
            <person name="Pallen M.J."/>
        </authorList>
    </citation>
    <scope>NUCLEOTIDE SEQUENCE</scope>
    <source>
        <strain evidence="3">ChiGjej1B1-18357</strain>
    </source>
</reference>
<accession>A0A173LMR7</accession>
<name>A0A173LMR7_9ACTN</name>
<feature type="compositionally biased region" description="Basic and acidic residues" evidence="1">
    <location>
        <begin position="18"/>
        <end position="27"/>
    </location>
</feature>
<dbReference type="AlphaFoldDB" id="A0A173LMR7"/>
<dbReference type="RefSeq" id="WP_197487678.1">
    <property type="nucleotide sequence ID" value="NZ_CP015961.1"/>
</dbReference>
<sequence length="47" mass="5252">MTAGEKDHVPTPDPDDEAAVKVKHDHDDDMADEWGRESFPASDPPEY</sequence>
<dbReference type="STRING" id="499555.BJL86_2816"/>
<evidence type="ECO:0000313" key="3">
    <source>
        <dbReference type="EMBL" id="HJE89886.1"/>
    </source>
</evidence>
<reference evidence="2 4" key="1">
    <citation type="submission" date="2016-06" db="EMBL/GenBank/DDBJ databases">
        <title>Complete genome sequence of a saline-alkali tolerant type strain Dietzia timorensis ID05-A0528T.</title>
        <authorList>
            <person name="Wu X."/>
        </authorList>
    </citation>
    <scope>NUCLEOTIDE SEQUENCE [LARGE SCALE GENOMIC DNA]</scope>
    <source>
        <strain evidence="2 4">ID05-A0528</strain>
    </source>
</reference>
<dbReference type="EMBL" id="CP015961">
    <property type="protein sequence ID" value="ANI93576.1"/>
    <property type="molecule type" value="Genomic_DNA"/>
</dbReference>
<keyword evidence="4" id="KW-1185">Reference proteome</keyword>
<evidence type="ECO:0000313" key="4">
    <source>
        <dbReference type="Proteomes" id="UP000186104"/>
    </source>
</evidence>
<dbReference type="Proteomes" id="UP000186104">
    <property type="component" value="Chromosome"/>
</dbReference>
<dbReference type="EMBL" id="DYXM01000051">
    <property type="protein sequence ID" value="HJE89886.1"/>
    <property type="molecule type" value="Genomic_DNA"/>
</dbReference>
<dbReference type="Proteomes" id="UP000776650">
    <property type="component" value="Unassembled WGS sequence"/>
</dbReference>